<keyword evidence="8 11" id="KW-0472">Membrane</keyword>
<evidence type="ECO:0000256" key="3">
    <source>
        <dbReference type="ARBA" id="ARBA00022692"/>
    </source>
</evidence>
<dbReference type="Proteomes" id="UP001159428">
    <property type="component" value="Unassembled WGS sequence"/>
</dbReference>
<sequence length="223" mass="25565">MYLSTLIFILPYLTNQELYGDVRVQWTFGTLALLLCYSNWCLSLRRITSLSLYITMYIEVLQTFVRVILIFAVLLLGYALVFYVLLKEEDTFSSVWVSMAKIFVMLLGEVDYTDILSDNVVNSAKVPGTSNLYVPLPVLSYILFILFVLSVSIVLMNLLVGLAVGDIDSIQKTATLLNLIDQALLVDSIRKRYPTWMLRLTYKEHLEFKLNQNTTVKRYGSLK</sequence>
<keyword evidence="6" id="KW-0040">ANK repeat</keyword>
<evidence type="ECO:0000256" key="6">
    <source>
        <dbReference type="ARBA" id="ARBA00023043"/>
    </source>
</evidence>
<feature type="transmembrane region" description="Helical" evidence="11">
    <location>
        <begin position="25"/>
        <end position="42"/>
    </location>
</feature>
<name>A0AAU9WPL8_9CNID</name>
<evidence type="ECO:0000256" key="1">
    <source>
        <dbReference type="ARBA" id="ARBA00004141"/>
    </source>
</evidence>
<dbReference type="PANTHER" id="PTHR47143">
    <property type="entry name" value="TRANSIENT RECEPTOR POTENTIAL CATION CHANNEL PROTEIN PAINLESS"/>
    <property type="match status" value="1"/>
</dbReference>
<comment type="subcellular location">
    <subcellularLocation>
        <location evidence="1">Membrane</location>
        <topology evidence="1">Multi-pass membrane protein</topology>
    </subcellularLocation>
</comment>
<keyword evidence="14" id="KW-1185">Reference proteome</keyword>
<evidence type="ECO:0000313" key="13">
    <source>
        <dbReference type="EMBL" id="CAH3120892.1"/>
    </source>
</evidence>
<evidence type="ECO:0000256" key="9">
    <source>
        <dbReference type="ARBA" id="ARBA00023180"/>
    </source>
</evidence>
<organism evidence="13 14">
    <name type="scientific">Pocillopora meandrina</name>
    <dbReference type="NCBI Taxonomy" id="46732"/>
    <lineage>
        <taxon>Eukaryota</taxon>
        <taxon>Metazoa</taxon>
        <taxon>Cnidaria</taxon>
        <taxon>Anthozoa</taxon>
        <taxon>Hexacorallia</taxon>
        <taxon>Scleractinia</taxon>
        <taxon>Astrocoeniina</taxon>
        <taxon>Pocilloporidae</taxon>
        <taxon>Pocillopora</taxon>
    </lineage>
</organism>
<keyword evidence="5 11" id="KW-1133">Transmembrane helix</keyword>
<keyword evidence="2" id="KW-0813">Transport</keyword>
<feature type="transmembrane region" description="Helical" evidence="11">
    <location>
        <begin position="63"/>
        <end position="86"/>
    </location>
</feature>
<keyword evidence="7" id="KW-0406">Ion transport</keyword>
<gene>
    <name evidence="13" type="ORF">PMEA_00008939</name>
</gene>
<dbReference type="InterPro" id="IPR052076">
    <property type="entry name" value="TRP_cation_channel"/>
</dbReference>
<dbReference type="Pfam" id="PF00520">
    <property type="entry name" value="Ion_trans"/>
    <property type="match status" value="1"/>
</dbReference>
<feature type="domain" description="Ion transport" evidence="12">
    <location>
        <begin position="44"/>
        <end position="173"/>
    </location>
</feature>
<evidence type="ECO:0000256" key="4">
    <source>
        <dbReference type="ARBA" id="ARBA00022737"/>
    </source>
</evidence>
<dbReference type="GO" id="GO:0005216">
    <property type="term" value="F:monoatomic ion channel activity"/>
    <property type="evidence" value="ECO:0007669"/>
    <property type="project" value="InterPro"/>
</dbReference>
<evidence type="ECO:0000256" key="2">
    <source>
        <dbReference type="ARBA" id="ARBA00022448"/>
    </source>
</evidence>
<evidence type="ECO:0000313" key="14">
    <source>
        <dbReference type="Proteomes" id="UP001159428"/>
    </source>
</evidence>
<protein>
    <recommendedName>
        <fullName evidence="12">Ion transport domain-containing protein</fullName>
    </recommendedName>
</protein>
<comment type="caution">
    <text evidence="13">The sequence shown here is derived from an EMBL/GenBank/DDBJ whole genome shotgun (WGS) entry which is preliminary data.</text>
</comment>
<keyword evidence="10" id="KW-0407">Ion channel</keyword>
<feature type="transmembrane region" description="Helical" evidence="11">
    <location>
        <begin position="138"/>
        <end position="164"/>
    </location>
</feature>
<keyword evidence="4" id="KW-0677">Repeat</keyword>
<dbReference type="EMBL" id="CALNXJ010000018">
    <property type="protein sequence ID" value="CAH3120892.1"/>
    <property type="molecule type" value="Genomic_DNA"/>
</dbReference>
<dbReference type="GO" id="GO:1902495">
    <property type="term" value="C:transmembrane transporter complex"/>
    <property type="evidence" value="ECO:0007669"/>
    <property type="project" value="TreeGrafter"/>
</dbReference>
<keyword evidence="9" id="KW-0325">Glycoprotein</keyword>
<accession>A0AAU9WPL8</accession>
<evidence type="ECO:0000259" key="12">
    <source>
        <dbReference type="Pfam" id="PF00520"/>
    </source>
</evidence>
<evidence type="ECO:0000256" key="5">
    <source>
        <dbReference type="ARBA" id="ARBA00022989"/>
    </source>
</evidence>
<evidence type="ECO:0000256" key="11">
    <source>
        <dbReference type="SAM" id="Phobius"/>
    </source>
</evidence>
<dbReference type="InterPro" id="IPR005821">
    <property type="entry name" value="Ion_trans_dom"/>
</dbReference>
<dbReference type="Gene3D" id="1.10.287.70">
    <property type="match status" value="1"/>
</dbReference>
<proteinExistence type="predicted"/>
<dbReference type="PANTHER" id="PTHR47143:SF1">
    <property type="entry name" value="ION_TRANS DOMAIN-CONTAINING PROTEIN"/>
    <property type="match status" value="1"/>
</dbReference>
<dbReference type="AlphaFoldDB" id="A0AAU9WPL8"/>
<reference evidence="13 14" key="1">
    <citation type="submission" date="2022-05" db="EMBL/GenBank/DDBJ databases">
        <authorList>
            <consortium name="Genoscope - CEA"/>
            <person name="William W."/>
        </authorList>
    </citation>
    <scope>NUCLEOTIDE SEQUENCE [LARGE SCALE GENOMIC DNA]</scope>
</reference>
<keyword evidence="3 11" id="KW-0812">Transmembrane</keyword>
<evidence type="ECO:0000256" key="7">
    <source>
        <dbReference type="ARBA" id="ARBA00023065"/>
    </source>
</evidence>
<evidence type="ECO:0000256" key="10">
    <source>
        <dbReference type="ARBA" id="ARBA00023303"/>
    </source>
</evidence>
<evidence type="ECO:0000256" key="8">
    <source>
        <dbReference type="ARBA" id="ARBA00023136"/>
    </source>
</evidence>